<dbReference type="PANTHER" id="PTHR36503:SF3">
    <property type="entry name" value="BLR0126 PROTEIN"/>
    <property type="match status" value="1"/>
</dbReference>
<dbReference type="Pfam" id="PF00903">
    <property type="entry name" value="Glyoxalase"/>
    <property type="match status" value="1"/>
</dbReference>
<comment type="caution">
    <text evidence="2">The sequence shown here is derived from an EMBL/GenBank/DDBJ whole genome shotgun (WGS) entry which is preliminary data.</text>
</comment>
<protein>
    <recommendedName>
        <fullName evidence="1">VOC domain-containing protein</fullName>
    </recommendedName>
</protein>
<feature type="domain" description="VOC" evidence="1">
    <location>
        <begin position="3"/>
        <end position="129"/>
    </location>
</feature>
<evidence type="ECO:0000313" key="2">
    <source>
        <dbReference type="EMBL" id="ORA68984.1"/>
    </source>
</evidence>
<name>A0A1X0D9A7_9MYCO</name>
<dbReference type="InterPro" id="IPR029068">
    <property type="entry name" value="Glyas_Bleomycin-R_OHBP_Dase"/>
</dbReference>
<dbReference type="InterPro" id="IPR004360">
    <property type="entry name" value="Glyas_Fos-R_dOase_dom"/>
</dbReference>
<dbReference type="OrthoDB" id="9798430at2"/>
<reference evidence="2 3" key="1">
    <citation type="submission" date="2016-12" db="EMBL/GenBank/DDBJ databases">
        <title>The new phylogeny of genus Mycobacterium.</title>
        <authorList>
            <person name="Tortoli E."/>
            <person name="Trovato A."/>
            <person name="Cirillo D.M."/>
        </authorList>
    </citation>
    <scope>NUCLEOTIDE SEQUENCE [LARGE SCALE GENOMIC DNA]</scope>
    <source>
        <strain evidence="2 3">DSM 45130</strain>
    </source>
</reference>
<sequence>MVAVVQVNLIVANLARSREFYERLGVAFIPRNRHGAGPAEAWVSVDTGISVVLHSTGFASWWDESEPQPSPGGPQMDFELDSPAQLDAVVDGLRVDGVVVLKTPADMPWGQRFAIVCDPDGHRVGLKAALATVNEQRGLV</sequence>
<dbReference type="RefSeq" id="WP_133052957.1">
    <property type="nucleotide sequence ID" value="NZ_AP022618.1"/>
</dbReference>
<dbReference type="Gene3D" id="3.10.180.10">
    <property type="entry name" value="2,3-Dihydroxybiphenyl 1,2-Dioxygenase, domain 1"/>
    <property type="match status" value="1"/>
</dbReference>
<organism evidence="2 3">
    <name type="scientific">Mycolicibacterium insubricum</name>
    <dbReference type="NCBI Taxonomy" id="444597"/>
    <lineage>
        <taxon>Bacteria</taxon>
        <taxon>Bacillati</taxon>
        <taxon>Actinomycetota</taxon>
        <taxon>Actinomycetes</taxon>
        <taxon>Mycobacteriales</taxon>
        <taxon>Mycobacteriaceae</taxon>
        <taxon>Mycolicibacterium</taxon>
    </lineage>
</organism>
<accession>A0A1X0D9A7</accession>
<dbReference type="Proteomes" id="UP000192801">
    <property type="component" value="Unassembled WGS sequence"/>
</dbReference>
<dbReference type="EMBL" id="MVHS01000034">
    <property type="protein sequence ID" value="ORA68984.1"/>
    <property type="molecule type" value="Genomic_DNA"/>
</dbReference>
<dbReference type="SUPFAM" id="SSF54593">
    <property type="entry name" value="Glyoxalase/Bleomycin resistance protein/Dihydroxybiphenyl dioxygenase"/>
    <property type="match status" value="1"/>
</dbReference>
<keyword evidence="3" id="KW-1185">Reference proteome</keyword>
<dbReference type="AlphaFoldDB" id="A0A1X0D9A7"/>
<dbReference type="PANTHER" id="PTHR36503">
    <property type="entry name" value="BLR2520 PROTEIN"/>
    <property type="match status" value="1"/>
</dbReference>
<dbReference type="PROSITE" id="PS51819">
    <property type="entry name" value="VOC"/>
    <property type="match status" value="1"/>
</dbReference>
<evidence type="ECO:0000259" key="1">
    <source>
        <dbReference type="PROSITE" id="PS51819"/>
    </source>
</evidence>
<evidence type="ECO:0000313" key="3">
    <source>
        <dbReference type="Proteomes" id="UP000192801"/>
    </source>
</evidence>
<dbReference type="InterPro" id="IPR037523">
    <property type="entry name" value="VOC_core"/>
</dbReference>
<gene>
    <name evidence="2" type="ORF">BST26_14015</name>
</gene>
<proteinExistence type="predicted"/>
<dbReference type="STRING" id="444597.BST26_14015"/>